<dbReference type="InterPro" id="IPR013954">
    <property type="entry name" value="PNK3P"/>
</dbReference>
<dbReference type="InterPro" id="IPR006549">
    <property type="entry name" value="HAD-SF_hydro_IIIA"/>
</dbReference>
<dbReference type="InterPro" id="IPR006551">
    <property type="entry name" value="Polynucleotide_phosphatase"/>
</dbReference>
<keyword evidence="8" id="KW-0808">Transferase</keyword>
<dbReference type="EMBL" id="MRZV01000868">
    <property type="protein sequence ID" value="PIK43181.1"/>
    <property type="molecule type" value="Genomic_DNA"/>
</dbReference>
<feature type="compositionally biased region" description="Basic and acidic residues" evidence="6">
    <location>
        <begin position="241"/>
        <end position="252"/>
    </location>
</feature>
<evidence type="ECO:0000256" key="2">
    <source>
        <dbReference type="ARBA" id="ARBA00022763"/>
    </source>
</evidence>
<dbReference type="Gene3D" id="2.60.200.20">
    <property type="match status" value="1"/>
</dbReference>
<dbReference type="FunFam" id="3.40.50.1000:FF:000078">
    <property type="entry name" value="Bifunctional polynucleotide phosphatase/kinase"/>
    <property type="match status" value="1"/>
</dbReference>
<gene>
    <name evidence="8" type="ORF">BSL78_19966</name>
</gene>
<keyword evidence="4" id="KW-0234">DNA repair</keyword>
<dbReference type="Pfam" id="PF08645">
    <property type="entry name" value="PNK3P"/>
    <property type="match status" value="1"/>
</dbReference>
<feature type="region of interest" description="Disordered" evidence="6">
    <location>
        <begin position="148"/>
        <end position="311"/>
    </location>
</feature>
<comment type="caution">
    <text evidence="8">The sequence shown here is derived from an EMBL/GenBank/DDBJ whole genome shotgun (WGS) entry which is preliminary data.</text>
</comment>
<feature type="domain" description="PNK FHA" evidence="7">
    <location>
        <begin position="56"/>
        <end position="121"/>
    </location>
</feature>
<proteinExistence type="predicted"/>
<dbReference type="InterPro" id="IPR027417">
    <property type="entry name" value="P-loop_NTPase"/>
</dbReference>
<dbReference type="SUPFAM" id="SSF56784">
    <property type="entry name" value="HAD-like"/>
    <property type="match status" value="1"/>
</dbReference>
<dbReference type="NCBIfam" id="TIGR01663">
    <property type="entry name" value="PNK-3'Pase"/>
    <property type="match status" value="1"/>
</dbReference>
<dbReference type="OrthoDB" id="19045at2759"/>
<name>A0A2G8K598_STIJA</name>
<keyword evidence="8" id="KW-0418">Kinase</keyword>
<evidence type="ECO:0000313" key="9">
    <source>
        <dbReference type="Proteomes" id="UP000230750"/>
    </source>
</evidence>
<protein>
    <submittedName>
        <fullName evidence="8">Putative bifunctional polynucleotide phosphatase/kinase isoform X1</fullName>
    </submittedName>
</protein>
<evidence type="ECO:0000256" key="1">
    <source>
        <dbReference type="ARBA" id="ARBA00004123"/>
    </source>
</evidence>
<dbReference type="GO" id="GO:0046404">
    <property type="term" value="F:ATP-dependent polydeoxyribonucleotide 5'-hydroxyl-kinase activity"/>
    <property type="evidence" value="ECO:0007669"/>
    <property type="project" value="InterPro"/>
</dbReference>
<dbReference type="InterPro" id="IPR006550">
    <property type="entry name" value="PNKP"/>
</dbReference>
<dbReference type="GO" id="GO:0005634">
    <property type="term" value="C:nucleus"/>
    <property type="evidence" value="ECO:0007669"/>
    <property type="project" value="UniProtKB-SubCell"/>
</dbReference>
<dbReference type="InterPro" id="IPR041388">
    <property type="entry name" value="FHA_2"/>
</dbReference>
<evidence type="ECO:0000256" key="6">
    <source>
        <dbReference type="SAM" id="MobiDB-lite"/>
    </source>
</evidence>
<reference evidence="8 9" key="1">
    <citation type="journal article" date="2017" name="PLoS Biol.">
        <title>The sea cucumber genome provides insights into morphological evolution and visceral regeneration.</title>
        <authorList>
            <person name="Zhang X."/>
            <person name="Sun L."/>
            <person name="Yuan J."/>
            <person name="Sun Y."/>
            <person name="Gao Y."/>
            <person name="Zhang L."/>
            <person name="Li S."/>
            <person name="Dai H."/>
            <person name="Hamel J.F."/>
            <person name="Liu C."/>
            <person name="Yu Y."/>
            <person name="Liu S."/>
            <person name="Lin W."/>
            <person name="Guo K."/>
            <person name="Jin S."/>
            <person name="Xu P."/>
            <person name="Storey K.B."/>
            <person name="Huan P."/>
            <person name="Zhang T."/>
            <person name="Zhou Y."/>
            <person name="Zhang J."/>
            <person name="Lin C."/>
            <person name="Li X."/>
            <person name="Xing L."/>
            <person name="Huo D."/>
            <person name="Sun M."/>
            <person name="Wang L."/>
            <person name="Mercier A."/>
            <person name="Li F."/>
            <person name="Yang H."/>
            <person name="Xiang J."/>
        </authorList>
    </citation>
    <scope>NUCLEOTIDE SEQUENCE [LARGE SCALE GENOMIC DNA]</scope>
    <source>
        <strain evidence="8">Shaxun</strain>
        <tissue evidence="8">Muscle</tissue>
    </source>
</reference>
<dbReference type="InterPro" id="IPR023214">
    <property type="entry name" value="HAD_sf"/>
</dbReference>
<dbReference type="Proteomes" id="UP000230750">
    <property type="component" value="Unassembled WGS sequence"/>
</dbReference>
<evidence type="ECO:0000256" key="3">
    <source>
        <dbReference type="ARBA" id="ARBA00022801"/>
    </source>
</evidence>
<organism evidence="8 9">
    <name type="scientific">Stichopus japonicus</name>
    <name type="common">Sea cucumber</name>
    <dbReference type="NCBI Taxonomy" id="307972"/>
    <lineage>
        <taxon>Eukaryota</taxon>
        <taxon>Metazoa</taxon>
        <taxon>Echinodermata</taxon>
        <taxon>Eleutherozoa</taxon>
        <taxon>Echinozoa</taxon>
        <taxon>Holothuroidea</taxon>
        <taxon>Aspidochirotacea</taxon>
        <taxon>Aspidochirotida</taxon>
        <taxon>Stichopodidae</taxon>
        <taxon>Apostichopus</taxon>
    </lineage>
</organism>
<dbReference type="NCBIfam" id="TIGR01664">
    <property type="entry name" value="DNA-3'-Pase"/>
    <property type="match status" value="1"/>
</dbReference>
<dbReference type="GO" id="GO:0046403">
    <property type="term" value="F:polynucleotide 3'-phosphatase activity"/>
    <property type="evidence" value="ECO:0007669"/>
    <property type="project" value="InterPro"/>
</dbReference>
<keyword evidence="9" id="KW-1185">Reference proteome</keyword>
<comment type="subcellular location">
    <subcellularLocation>
        <location evidence="1">Nucleus</location>
    </subcellularLocation>
</comment>
<keyword evidence="2" id="KW-0227">DNA damage</keyword>
<dbReference type="Gene3D" id="3.40.50.300">
    <property type="entry name" value="P-loop containing nucleotide triphosphate hydrolases"/>
    <property type="match status" value="1"/>
</dbReference>
<evidence type="ECO:0000256" key="4">
    <source>
        <dbReference type="ARBA" id="ARBA00023204"/>
    </source>
</evidence>
<dbReference type="PANTHER" id="PTHR12083">
    <property type="entry name" value="BIFUNCTIONAL POLYNUCLEOTIDE PHOSPHATASE/KINASE"/>
    <property type="match status" value="1"/>
</dbReference>
<feature type="compositionally biased region" description="Basic and acidic residues" evidence="6">
    <location>
        <begin position="203"/>
        <end position="218"/>
    </location>
</feature>
<accession>A0A2G8K598</accession>
<evidence type="ECO:0000259" key="7">
    <source>
        <dbReference type="Pfam" id="PF17913"/>
    </source>
</evidence>
<sequence length="688" mass="77392">MLEVIQSTACYLINLWIIFSITDCNLYLGQRKLRECALTTKMITLQPCDSEGREDKSRTPVVIKSIGESVHLGRNIVTGIVDKKVSRNHVEVQITDNNTRTVTVTQLGSHCGVVDGQLLTKGEPKSVQRGEIFSLLQGRYAYRVIQHESGTTSDQRDEPEAVNDGQKELLVGTSSGKRQASEMEKEEEGNDEELQKVKKSKIHKSEMSAEQKLEKDQRSLQGSSAEKRKAEEMEDETTTLEETHHKKVKKEEVTDDDTSIEKRLKALQQNAKKELSKSGSSSTDARKQRENSVQTGGKGGQPKTGEVSDEEKWEEHGKLVIYTAKGVRASSKVAAFDIDGTIITTSSGKVFPRDINDWRIYLPETYGRLKQLKADGYKVVFFTNQLGIGRGKLKLGDFKKKLSKILMKLGIPIQVFIATGSGMYRKPCLGMWEFFQEKRNDDIMVDLASSIFVGDAAGRPADWVPKRKKDFSCSDRLFALNVGLPFKTPEEFFQGKKKAPFNLPSFDPRSPVTRPLLEPSTELPASSQEVLLMVGFPASGKSTFVKKHLLQHNYVHVNRDMMGTWQKCVTACQASLKKGLSVAIDNTNPDVEARKRYIDCAKNAGVACRCFVFNVTQDQARHNEKFRSLTPAGKNHASISDMVFHSYKNKFTEPKLQEGFNEVIRVNFIPSFNNSKEEKLYKMFLMEK</sequence>
<evidence type="ECO:0000313" key="8">
    <source>
        <dbReference type="EMBL" id="PIK43181.1"/>
    </source>
</evidence>
<dbReference type="STRING" id="307972.A0A2G8K598"/>
<dbReference type="NCBIfam" id="TIGR01662">
    <property type="entry name" value="HAD-SF-IIIA"/>
    <property type="match status" value="1"/>
</dbReference>
<dbReference type="CDD" id="cd22671">
    <property type="entry name" value="FHA_APTX-like"/>
    <property type="match status" value="1"/>
</dbReference>
<dbReference type="SUPFAM" id="SSF49879">
    <property type="entry name" value="SMAD/FHA domain"/>
    <property type="match status" value="1"/>
</dbReference>
<keyword evidence="5" id="KW-0539">Nucleus</keyword>
<dbReference type="Pfam" id="PF13671">
    <property type="entry name" value="AAA_33"/>
    <property type="match status" value="1"/>
</dbReference>
<dbReference type="PANTHER" id="PTHR12083:SF9">
    <property type="entry name" value="BIFUNCTIONAL POLYNUCLEOTIDE PHOSPHATASE_KINASE"/>
    <property type="match status" value="1"/>
</dbReference>
<dbReference type="FunFam" id="3.40.50.300:FF:000737">
    <property type="entry name" value="Bifunctional polynucleotide phosphatase/kinase"/>
    <property type="match status" value="1"/>
</dbReference>
<keyword evidence="3" id="KW-0378">Hydrolase</keyword>
<dbReference type="AlphaFoldDB" id="A0A2G8K598"/>
<dbReference type="InterPro" id="IPR008984">
    <property type="entry name" value="SMAD_FHA_dom_sf"/>
</dbReference>
<dbReference type="SUPFAM" id="SSF52540">
    <property type="entry name" value="P-loop containing nucleoside triphosphate hydrolases"/>
    <property type="match status" value="1"/>
</dbReference>
<dbReference type="GO" id="GO:0003690">
    <property type="term" value="F:double-stranded DNA binding"/>
    <property type="evidence" value="ECO:0007669"/>
    <property type="project" value="TreeGrafter"/>
</dbReference>
<dbReference type="InterPro" id="IPR036412">
    <property type="entry name" value="HAD-like_sf"/>
</dbReference>
<dbReference type="Pfam" id="PF17913">
    <property type="entry name" value="FHA_2"/>
    <property type="match status" value="1"/>
</dbReference>
<evidence type="ECO:0000256" key="5">
    <source>
        <dbReference type="ARBA" id="ARBA00023242"/>
    </source>
</evidence>
<dbReference type="CDD" id="cd01625">
    <property type="entry name" value="HAD_PNP"/>
    <property type="match status" value="1"/>
</dbReference>
<dbReference type="Gene3D" id="3.40.50.1000">
    <property type="entry name" value="HAD superfamily/HAD-like"/>
    <property type="match status" value="1"/>
</dbReference>
<dbReference type="GO" id="GO:0006281">
    <property type="term" value="P:DNA repair"/>
    <property type="evidence" value="ECO:0007669"/>
    <property type="project" value="UniProtKB-KW"/>
</dbReference>